<keyword evidence="3" id="KW-0540">Nuclease</keyword>
<dbReference type="InterPro" id="IPR043128">
    <property type="entry name" value="Rev_trsase/Diguanyl_cyclase"/>
</dbReference>
<feature type="domain" description="Reverse transcriptase RNase H-like" evidence="8">
    <location>
        <begin position="240"/>
        <end position="343"/>
    </location>
</feature>
<dbReference type="Gene3D" id="3.30.70.270">
    <property type="match status" value="2"/>
</dbReference>
<evidence type="ECO:0000256" key="3">
    <source>
        <dbReference type="ARBA" id="ARBA00022722"/>
    </source>
</evidence>
<dbReference type="SUPFAM" id="SSF56672">
    <property type="entry name" value="DNA/RNA polymerases"/>
    <property type="match status" value="1"/>
</dbReference>
<dbReference type="PANTHER" id="PTHR37984">
    <property type="entry name" value="PROTEIN CBG26694"/>
    <property type="match status" value="1"/>
</dbReference>
<dbReference type="InterPro" id="IPR043502">
    <property type="entry name" value="DNA/RNA_pol_sf"/>
</dbReference>
<name>A0ABD1AZX1_CARAN</name>
<dbReference type="Pfam" id="PF17917">
    <property type="entry name" value="RT_RNaseH"/>
    <property type="match status" value="1"/>
</dbReference>
<dbReference type="Pfam" id="PF00078">
    <property type="entry name" value="RVT_1"/>
    <property type="match status" value="1"/>
</dbReference>
<dbReference type="InterPro" id="IPR050951">
    <property type="entry name" value="Retrovirus_Pol_polyprotein"/>
</dbReference>
<dbReference type="CDD" id="cd09274">
    <property type="entry name" value="RNase_HI_RT_Ty3"/>
    <property type="match status" value="1"/>
</dbReference>
<evidence type="ECO:0000313" key="10">
    <source>
        <dbReference type="Proteomes" id="UP001558713"/>
    </source>
</evidence>
<keyword evidence="4" id="KW-0255">Endonuclease</keyword>
<keyword evidence="10" id="KW-1185">Reference proteome</keyword>
<dbReference type="Gene3D" id="3.10.10.10">
    <property type="entry name" value="HIV Type 1 Reverse Transcriptase, subunit A, domain 1"/>
    <property type="match status" value="1"/>
</dbReference>
<dbReference type="PANTHER" id="PTHR37984:SF5">
    <property type="entry name" value="PROTEIN NYNRIN-LIKE"/>
    <property type="match status" value="1"/>
</dbReference>
<dbReference type="FunFam" id="3.30.70.270:FF:000020">
    <property type="entry name" value="Transposon Tf2-6 polyprotein-like Protein"/>
    <property type="match status" value="1"/>
</dbReference>
<proteinExistence type="predicted"/>
<comment type="caution">
    <text evidence="9">The sequence shown here is derived from an EMBL/GenBank/DDBJ whole genome shotgun (WGS) entry which is preliminary data.</text>
</comment>
<dbReference type="CDD" id="cd01647">
    <property type="entry name" value="RT_LTR"/>
    <property type="match status" value="1"/>
</dbReference>
<evidence type="ECO:0000256" key="6">
    <source>
        <dbReference type="ARBA" id="ARBA00022918"/>
    </source>
</evidence>
<sequence>MCIDYRKINAATRKDHFPLPFIDQMLERLANHPYYCFLDGYSGFFQIPIHPDDQEKTTFTCSYGTFAYRRMPFGLCNAPATFQRCMLSIFSDLIEDIMEVFMDDFSVCGSSFSVCLSNLCRVLQRCEEQHLVLNWEKCHFMVRDAIVLGHKISERGIEVDKAKIEVMMSLQPPNSVKGIRSFLGHDGFYRRFIKDFSKIARPLTRLLCKEVKFEFDNACLEAFHTIKGALISAPIVQPPDWELSFEVMTDASDFVVGAVLGQRKDKKLHVIYYARRTMDDAQCRYDTTEKELLAIVFAFEKFRSYLVGSKVIVPTDHAALKYLLTKKDAKPILLRWILLLQEFDLEIKDKKGSENGVADHLSRMQIEEETPMEDSLPDEHIYSISTGEFFEAPERAPAPPAQTPALEIFCGMIQIG</sequence>
<keyword evidence="6" id="KW-0695">RNA-directed DNA polymerase</keyword>
<dbReference type="AlphaFoldDB" id="A0ABD1AZX1"/>
<reference evidence="9 10" key="1">
    <citation type="submission" date="2024-04" db="EMBL/GenBank/DDBJ databases">
        <title>Genome assembly C_amara_ONT_v2.</title>
        <authorList>
            <person name="Yant L."/>
            <person name="Moore C."/>
            <person name="Slenker M."/>
        </authorList>
    </citation>
    <scope>NUCLEOTIDE SEQUENCE [LARGE SCALE GENOMIC DNA]</scope>
    <source>
        <tissue evidence="9">Leaf</tissue>
    </source>
</reference>
<keyword evidence="1" id="KW-0808">Transferase</keyword>
<dbReference type="GO" id="GO:0004519">
    <property type="term" value="F:endonuclease activity"/>
    <property type="evidence" value="ECO:0007669"/>
    <property type="project" value="UniProtKB-KW"/>
</dbReference>
<evidence type="ECO:0000313" key="9">
    <source>
        <dbReference type="EMBL" id="KAL1212285.1"/>
    </source>
</evidence>
<dbReference type="EMBL" id="JBANAX010000369">
    <property type="protein sequence ID" value="KAL1212285.1"/>
    <property type="molecule type" value="Genomic_DNA"/>
</dbReference>
<evidence type="ECO:0000259" key="7">
    <source>
        <dbReference type="Pfam" id="PF00078"/>
    </source>
</evidence>
<keyword evidence="2" id="KW-0548">Nucleotidyltransferase</keyword>
<keyword evidence="5" id="KW-0378">Hydrolase</keyword>
<organism evidence="9 10">
    <name type="scientific">Cardamine amara subsp. amara</name>
    <dbReference type="NCBI Taxonomy" id="228776"/>
    <lineage>
        <taxon>Eukaryota</taxon>
        <taxon>Viridiplantae</taxon>
        <taxon>Streptophyta</taxon>
        <taxon>Embryophyta</taxon>
        <taxon>Tracheophyta</taxon>
        <taxon>Spermatophyta</taxon>
        <taxon>Magnoliopsida</taxon>
        <taxon>eudicotyledons</taxon>
        <taxon>Gunneridae</taxon>
        <taxon>Pentapetalae</taxon>
        <taxon>rosids</taxon>
        <taxon>malvids</taxon>
        <taxon>Brassicales</taxon>
        <taxon>Brassicaceae</taxon>
        <taxon>Cardamineae</taxon>
        <taxon>Cardamine</taxon>
    </lineage>
</organism>
<evidence type="ECO:0000256" key="4">
    <source>
        <dbReference type="ARBA" id="ARBA00022759"/>
    </source>
</evidence>
<dbReference type="FunFam" id="3.10.20.370:FF:000001">
    <property type="entry name" value="Retrovirus-related Pol polyprotein from transposon 17.6-like protein"/>
    <property type="match status" value="1"/>
</dbReference>
<dbReference type="InterPro" id="IPR041373">
    <property type="entry name" value="RT_RNaseH"/>
</dbReference>
<evidence type="ECO:0000256" key="1">
    <source>
        <dbReference type="ARBA" id="ARBA00022679"/>
    </source>
</evidence>
<dbReference type="GO" id="GO:0016787">
    <property type="term" value="F:hydrolase activity"/>
    <property type="evidence" value="ECO:0007669"/>
    <property type="project" value="UniProtKB-KW"/>
</dbReference>
<accession>A0ABD1AZX1</accession>
<evidence type="ECO:0000256" key="2">
    <source>
        <dbReference type="ARBA" id="ARBA00022695"/>
    </source>
</evidence>
<protein>
    <submittedName>
        <fullName evidence="9">Mitochondrial protein</fullName>
    </submittedName>
</protein>
<dbReference type="Proteomes" id="UP001558713">
    <property type="component" value="Unassembled WGS sequence"/>
</dbReference>
<evidence type="ECO:0000259" key="8">
    <source>
        <dbReference type="Pfam" id="PF17917"/>
    </source>
</evidence>
<gene>
    <name evidence="9" type="ORF">V5N11_026979</name>
</gene>
<feature type="domain" description="Reverse transcriptase" evidence="7">
    <location>
        <begin position="2"/>
        <end position="152"/>
    </location>
</feature>
<dbReference type="GO" id="GO:0003964">
    <property type="term" value="F:RNA-directed DNA polymerase activity"/>
    <property type="evidence" value="ECO:0007669"/>
    <property type="project" value="UniProtKB-KW"/>
</dbReference>
<evidence type="ECO:0000256" key="5">
    <source>
        <dbReference type="ARBA" id="ARBA00022801"/>
    </source>
</evidence>
<dbReference type="InterPro" id="IPR000477">
    <property type="entry name" value="RT_dom"/>
</dbReference>